<protein>
    <recommendedName>
        <fullName evidence="3">Association with the SNF1 complex (ASC) domain-containing protein</fullName>
    </recommendedName>
</protein>
<dbReference type="EMBL" id="JBBPBK010000005">
    <property type="protein sequence ID" value="KAK9284505.1"/>
    <property type="molecule type" value="Genomic_DNA"/>
</dbReference>
<dbReference type="SUPFAM" id="SSF81296">
    <property type="entry name" value="E set domains"/>
    <property type="match status" value="1"/>
</dbReference>
<dbReference type="SUPFAM" id="SSF160219">
    <property type="entry name" value="AMPKBI-like"/>
    <property type="match status" value="1"/>
</dbReference>
<feature type="domain" description="Association with the SNF1 complex (ASC)" evidence="3">
    <location>
        <begin position="199"/>
        <end position="286"/>
    </location>
</feature>
<dbReference type="CDD" id="cd02859">
    <property type="entry name" value="E_set_AMPKbeta_like_N"/>
    <property type="match status" value="1"/>
</dbReference>
<dbReference type="Gene3D" id="6.20.250.60">
    <property type="match status" value="1"/>
</dbReference>
<sequence>MVMGNVSGRRDGAGPSGVKKSEEGEQYMVFAEGMAHVSYHGPGLFPQTTVQPPPPHSPMAFLSPLMFTQQVPVVALPDEMMHSQSNASMPDTTEYEYVPCEQRIPTMITWSHGGNQVAVEGSWDNWRTREALQKSGEHFIIMKMLTSGVYRYRFIVDGQWRYDQNLPRTQDDMGHVHNILDLQDYVPDAVASRSAFESPPSPESSYNNFLDTSFYEKDPPLLPPQLRMTPLNVPPSSTDQSSPRPHHSILDHLYIQEDSHDHSVVALGSTHRFREKYVTVELYRSIQRFKK</sequence>
<evidence type="ECO:0000256" key="1">
    <source>
        <dbReference type="ARBA" id="ARBA00010926"/>
    </source>
</evidence>
<dbReference type="InterPro" id="IPR037256">
    <property type="entry name" value="ASC_dom_sf"/>
</dbReference>
<dbReference type="InterPro" id="IPR014756">
    <property type="entry name" value="Ig_E-set"/>
</dbReference>
<dbReference type="Pfam" id="PF04739">
    <property type="entry name" value="AMPKBI"/>
    <property type="match status" value="1"/>
</dbReference>
<name>A0AAP0RTG1_LIQFO</name>
<evidence type="ECO:0000259" key="3">
    <source>
        <dbReference type="SMART" id="SM01010"/>
    </source>
</evidence>
<evidence type="ECO:0000313" key="4">
    <source>
        <dbReference type="EMBL" id="KAK9284505.1"/>
    </source>
</evidence>
<dbReference type="InterPro" id="IPR006828">
    <property type="entry name" value="ASC_dom"/>
</dbReference>
<comment type="caution">
    <text evidence="4">The sequence shown here is derived from an EMBL/GenBank/DDBJ whole genome shotgun (WGS) entry which is preliminary data.</text>
</comment>
<dbReference type="PANTHER" id="PTHR46316:SF6">
    <property type="entry name" value="ASSOCIATION WITH THE SNF1 COMPLEX (ASC) DOMAIN-CONTAINING PROTEIN"/>
    <property type="match status" value="1"/>
</dbReference>
<feature type="region of interest" description="Disordered" evidence="2">
    <location>
        <begin position="1"/>
        <end position="21"/>
    </location>
</feature>
<evidence type="ECO:0000256" key="2">
    <source>
        <dbReference type="SAM" id="MobiDB-lite"/>
    </source>
</evidence>
<dbReference type="InterPro" id="IPR043554">
    <property type="entry name" value="KINB"/>
</dbReference>
<reference evidence="4 5" key="1">
    <citation type="journal article" date="2024" name="Plant J.">
        <title>Genome sequences and population genomics reveal climatic adaptation and genomic divergence between two closely related sweetgum species.</title>
        <authorList>
            <person name="Xu W.Q."/>
            <person name="Ren C.Q."/>
            <person name="Zhang X.Y."/>
            <person name="Comes H.P."/>
            <person name="Liu X.H."/>
            <person name="Li Y.G."/>
            <person name="Kettle C.J."/>
            <person name="Jalonen R."/>
            <person name="Gaisberger H."/>
            <person name="Ma Y.Z."/>
            <person name="Qiu Y.X."/>
        </authorList>
    </citation>
    <scope>NUCLEOTIDE SEQUENCE [LARGE SCALE GENOMIC DNA]</scope>
    <source>
        <strain evidence="4">Hangzhou</strain>
    </source>
</reference>
<dbReference type="InterPro" id="IPR013783">
    <property type="entry name" value="Ig-like_fold"/>
</dbReference>
<dbReference type="InterPro" id="IPR032640">
    <property type="entry name" value="AMPK1_CBM"/>
</dbReference>
<organism evidence="4 5">
    <name type="scientific">Liquidambar formosana</name>
    <name type="common">Formosan gum</name>
    <dbReference type="NCBI Taxonomy" id="63359"/>
    <lineage>
        <taxon>Eukaryota</taxon>
        <taxon>Viridiplantae</taxon>
        <taxon>Streptophyta</taxon>
        <taxon>Embryophyta</taxon>
        <taxon>Tracheophyta</taxon>
        <taxon>Spermatophyta</taxon>
        <taxon>Magnoliopsida</taxon>
        <taxon>eudicotyledons</taxon>
        <taxon>Gunneridae</taxon>
        <taxon>Pentapetalae</taxon>
        <taxon>Saxifragales</taxon>
        <taxon>Altingiaceae</taxon>
        <taxon>Liquidambar</taxon>
    </lineage>
</organism>
<dbReference type="SMART" id="SM01010">
    <property type="entry name" value="AMPKBI"/>
    <property type="match status" value="1"/>
</dbReference>
<dbReference type="Gene3D" id="2.60.40.10">
    <property type="entry name" value="Immunoglobulins"/>
    <property type="match status" value="1"/>
</dbReference>
<dbReference type="GO" id="GO:0009507">
    <property type="term" value="C:chloroplast"/>
    <property type="evidence" value="ECO:0007669"/>
    <property type="project" value="UniProtKB-ARBA"/>
</dbReference>
<proteinExistence type="inferred from homology"/>
<dbReference type="Pfam" id="PF16561">
    <property type="entry name" value="AMPK1_CBM"/>
    <property type="match status" value="1"/>
</dbReference>
<evidence type="ECO:0000313" key="5">
    <source>
        <dbReference type="Proteomes" id="UP001415857"/>
    </source>
</evidence>
<dbReference type="AlphaFoldDB" id="A0AAP0RTG1"/>
<dbReference type="Proteomes" id="UP001415857">
    <property type="component" value="Unassembled WGS sequence"/>
</dbReference>
<keyword evidence="5" id="KW-1185">Reference proteome</keyword>
<dbReference type="PANTHER" id="PTHR46316">
    <property type="entry name" value="SNF1-RELATED PROTEIN KINASE REGULATORY SUBUNIT BETA-1"/>
    <property type="match status" value="1"/>
</dbReference>
<gene>
    <name evidence="4" type="ORF">L1049_023679</name>
</gene>
<accession>A0AAP0RTG1</accession>
<comment type="similarity">
    <text evidence="1">Belongs to the 5'-AMP-activated protein kinase beta subunit family.</text>
</comment>